<dbReference type="Proteomes" id="UP000515161">
    <property type="component" value="Unplaced"/>
</dbReference>
<keyword evidence="2" id="KW-1185">Reference proteome</keyword>
<feature type="region of interest" description="Disordered" evidence="1">
    <location>
        <begin position="369"/>
        <end position="416"/>
    </location>
</feature>
<feature type="compositionally biased region" description="Polar residues" evidence="1">
    <location>
        <begin position="811"/>
        <end position="821"/>
    </location>
</feature>
<protein>
    <submittedName>
        <fullName evidence="3">Uncharacterized protein LOC117544984 isoform X1</fullName>
    </submittedName>
</protein>
<feature type="region of interest" description="Disordered" evidence="1">
    <location>
        <begin position="191"/>
        <end position="227"/>
    </location>
</feature>
<sequence length="982" mass="105603">MHREAERTPEKMSARQSVRVLDALLEKECLPEVTFLDDTCDSFLHGGMPATPVTAGSLKSWITSLQPSQLTSSPNSNTTTEIIRPLNKSMDLSQSDVNISKVDNYTCNTKWDGMKKLSEIRSIDSKSDKENNKGYSPVLSRHAWTTSNDSDDKMKDISESICAPLGWQDYTYLTHTNITLLDVTRDSELSQVEDLSSTDETQETPVANMENNQPPSEFSEQRGTEPDRSYMVPREELSSTSTITGHVTHTTISFSEKSDKSVEKNITQTFLEVTQNISSSSVFENSRPSLEPIGPNMVKIETSAEKTFGTHPANVTHDLSSSSDMSAKCAASQLSTSDGKCNTSLKNVTSELHVEPVLDCNSVEANDKSLTSHDAEVTTKETQPSPKTSGSVNSMSANGTFTSLQPSQSSSSTDLNATAEITSPQNKTLDLPPSDVNSCKAKSQVTVDATSVINNTIEGSQNQNYSTVNASGPGNMVNATFPRHSLKTSSAGTILVESGAGTFCLENNTFDAKLLPKQNGTMTLSESGPRDRHQGTFDKPSLNATSSPKANTSNAQCPKLVEQNRTTDTDPIAKMATTSESKLEAYTAVVVNSGADQRRTQDLSQSGLPVMDVFSDSLAHQSMDMARNANTFNLDDTLDFKVESWITSTPMPTKEEGKILGGVKKLHEDGPIKPDGQVSSEVPSSLVCDRKTFMKLVAAKSLFPPLKAASQLFKHKTASALPGRFEAQTYGQTMTRQRTEALRNTVAAVAAAAVAAAAAAPTQIAGISSSYKLRATTGSKQPNSGLQRPQLSGIPTGIQRAATGLRPLFMRNNTSFSNTNKLRGPAASSPGTKTSQGKRQPLTRGEPLPLAKRKKMDTSFSSGNTEASKSSCDTANGIKTLKRPTATKRALPAFQREGRLAVALYHTVLICGAAVLASTAAEIPPSCAAVSRAKALKLPATSHRTLFAKPKDHGCANCAVLEQQLKMQSEVIRRLKEAADEK</sequence>
<gene>
    <name evidence="3" type="primary">LOC117544984</name>
</gene>
<feature type="compositionally biased region" description="Polar residues" evidence="1">
    <location>
        <begin position="203"/>
        <end position="218"/>
    </location>
</feature>
<feature type="compositionally biased region" description="Basic and acidic residues" evidence="1">
    <location>
        <begin position="369"/>
        <end position="379"/>
    </location>
</feature>
<dbReference type="OrthoDB" id="8904524at2759"/>
<dbReference type="GeneID" id="117544984"/>
<evidence type="ECO:0000313" key="2">
    <source>
        <dbReference type="Proteomes" id="UP000515161"/>
    </source>
</evidence>
<accession>A0A6P8UYZ8</accession>
<feature type="compositionally biased region" description="Low complexity" evidence="1">
    <location>
        <begin position="403"/>
        <end position="412"/>
    </location>
</feature>
<evidence type="ECO:0000313" key="3">
    <source>
        <dbReference type="RefSeq" id="XP_034070487.1"/>
    </source>
</evidence>
<dbReference type="InParanoid" id="A0A6P8UYZ8"/>
<feature type="compositionally biased region" description="Polar residues" evidence="1">
    <location>
        <begin position="858"/>
        <end position="874"/>
    </location>
</feature>
<organism evidence="2 3">
    <name type="scientific">Gymnodraco acuticeps</name>
    <name type="common">Antarctic dragonfish</name>
    <dbReference type="NCBI Taxonomy" id="8218"/>
    <lineage>
        <taxon>Eukaryota</taxon>
        <taxon>Metazoa</taxon>
        <taxon>Chordata</taxon>
        <taxon>Craniata</taxon>
        <taxon>Vertebrata</taxon>
        <taxon>Euteleostomi</taxon>
        <taxon>Actinopterygii</taxon>
        <taxon>Neopterygii</taxon>
        <taxon>Teleostei</taxon>
        <taxon>Neoteleostei</taxon>
        <taxon>Acanthomorphata</taxon>
        <taxon>Eupercaria</taxon>
        <taxon>Perciformes</taxon>
        <taxon>Notothenioidei</taxon>
        <taxon>Bathydraconidae</taxon>
        <taxon>Gymnodraco</taxon>
    </lineage>
</organism>
<dbReference type="AlphaFoldDB" id="A0A6P8UYZ8"/>
<feature type="compositionally biased region" description="Polar residues" evidence="1">
    <location>
        <begin position="380"/>
        <end position="402"/>
    </location>
</feature>
<reference evidence="3" key="1">
    <citation type="submission" date="2025-08" db="UniProtKB">
        <authorList>
            <consortium name="RefSeq"/>
        </authorList>
    </citation>
    <scope>IDENTIFICATION</scope>
</reference>
<evidence type="ECO:0000256" key="1">
    <source>
        <dbReference type="SAM" id="MobiDB-lite"/>
    </source>
</evidence>
<feature type="compositionally biased region" description="Polar residues" evidence="1">
    <location>
        <begin position="542"/>
        <end position="556"/>
    </location>
</feature>
<feature type="region of interest" description="Disordered" evidence="1">
    <location>
        <begin position="520"/>
        <end position="556"/>
    </location>
</feature>
<feature type="region of interest" description="Disordered" evidence="1">
    <location>
        <begin position="805"/>
        <end position="878"/>
    </location>
</feature>
<proteinExistence type="predicted"/>
<feature type="compositionally biased region" description="Polar residues" evidence="1">
    <location>
        <begin position="829"/>
        <end position="838"/>
    </location>
</feature>
<dbReference type="KEGG" id="gacu:117544984"/>
<dbReference type="RefSeq" id="XP_034070487.1">
    <property type="nucleotide sequence ID" value="XM_034214596.1"/>
</dbReference>
<name>A0A6P8UYZ8_GYMAC</name>